<name>A0ABN9YAA6_9DINO</name>
<comment type="caution">
    <text evidence="1">The sequence shown here is derived from an EMBL/GenBank/DDBJ whole genome shotgun (WGS) entry which is preliminary data.</text>
</comment>
<dbReference type="EMBL" id="CAUYUJ010021917">
    <property type="protein sequence ID" value="CAK0907798.1"/>
    <property type="molecule type" value="Genomic_DNA"/>
</dbReference>
<evidence type="ECO:0000313" key="2">
    <source>
        <dbReference type="Proteomes" id="UP001189429"/>
    </source>
</evidence>
<gene>
    <name evidence="1" type="ORF">PCOR1329_LOCUS82691</name>
</gene>
<accession>A0ABN9YAA6</accession>
<dbReference type="Proteomes" id="UP001189429">
    <property type="component" value="Unassembled WGS sequence"/>
</dbReference>
<evidence type="ECO:0000313" key="1">
    <source>
        <dbReference type="EMBL" id="CAK0907798.1"/>
    </source>
</evidence>
<proteinExistence type="predicted"/>
<keyword evidence="2" id="KW-1185">Reference proteome</keyword>
<reference evidence="1" key="1">
    <citation type="submission" date="2023-10" db="EMBL/GenBank/DDBJ databases">
        <authorList>
            <person name="Chen Y."/>
            <person name="Shah S."/>
            <person name="Dougan E. K."/>
            <person name="Thang M."/>
            <person name="Chan C."/>
        </authorList>
    </citation>
    <scope>NUCLEOTIDE SEQUENCE [LARGE SCALE GENOMIC DNA]</scope>
</reference>
<protein>
    <submittedName>
        <fullName evidence="1">Uncharacterized protein</fullName>
    </submittedName>
</protein>
<organism evidence="1 2">
    <name type="scientific">Prorocentrum cordatum</name>
    <dbReference type="NCBI Taxonomy" id="2364126"/>
    <lineage>
        <taxon>Eukaryota</taxon>
        <taxon>Sar</taxon>
        <taxon>Alveolata</taxon>
        <taxon>Dinophyceae</taxon>
        <taxon>Prorocentrales</taxon>
        <taxon>Prorocentraceae</taxon>
        <taxon>Prorocentrum</taxon>
    </lineage>
</organism>
<sequence length="110" mass="11839">MPSEATAGAAAFSRKRSFLALASKKARETRGHSEDRVLGMLVLTASPGPPGKAEEAGQAWRKHVNGSFRGYRVGEVINDHDAALAYVLEFYPSVLPSFAALPKDPDSRRA</sequence>